<protein>
    <submittedName>
        <fullName evidence="1">SAM-dependent methyltransferases</fullName>
    </submittedName>
</protein>
<name>A0A3B0UE23_9ZZZZ</name>
<keyword evidence="1" id="KW-0808">Transferase</keyword>
<sequence length="293" mass="33725">MKKVSTCPVCQSKSISKQSDVKDLFLTQENFSIWHCKDCGLLFTNPRPENESLGKYYESQEYLSHDTKSSGAIGKLYRFLRNINIKRKYKIVSELSPTGKILDIGCGTGELLSYFQKQKWTTIGVEPNKAARNIARTQYHLKVEEEEHLQKLQTADFDIISMWHVLEHVPDINERIKEAKRLLKKDGSLIIALPNTTSWDADFYGEYWAGLDVPRHLYHFSPEAFANLAKQHGFEIVNTLPLKFDAYYVSLLSERYKKTRLTIFRAILNGTRSNRAGAKTGNYSSLIYVLNKK</sequence>
<dbReference type="PANTHER" id="PTHR43861:SF6">
    <property type="entry name" value="METHYLTRANSFERASE TYPE 11"/>
    <property type="match status" value="1"/>
</dbReference>
<proteinExistence type="predicted"/>
<dbReference type="Gene3D" id="3.40.50.150">
    <property type="entry name" value="Vaccinia Virus protein VP39"/>
    <property type="match status" value="1"/>
</dbReference>
<dbReference type="PANTHER" id="PTHR43861">
    <property type="entry name" value="TRANS-ACONITATE 2-METHYLTRANSFERASE-RELATED"/>
    <property type="match status" value="1"/>
</dbReference>
<reference evidence="1" key="1">
    <citation type="submission" date="2018-06" db="EMBL/GenBank/DDBJ databases">
        <authorList>
            <person name="Zhirakovskaya E."/>
        </authorList>
    </citation>
    <scope>NUCLEOTIDE SEQUENCE</scope>
</reference>
<dbReference type="Pfam" id="PF13489">
    <property type="entry name" value="Methyltransf_23"/>
    <property type="match status" value="1"/>
</dbReference>
<dbReference type="GO" id="GO:0008168">
    <property type="term" value="F:methyltransferase activity"/>
    <property type="evidence" value="ECO:0007669"/>
    <property type="project" value="UniProtKB-KW"/>
</dbReference>
<evidence type="ECO:0000313" key="1">
    <source>
        <dbReference type="EMBL" id="VAW28788.1"/>
    </source>
</evidence>
<dbReference type="InterPro" id="IPR029063">
    <property type="entry name" value="SAM-dependent_MTases_sf"/>
</dbReference>
<dbReference type="SUPFAM" id="SSF53335">
    <property type="entry name" value="S-adenosyl-L-methionine-dependent methyltransferases"/>
    <property type="match status" value="1"/>
</dbReference>
<gene>
    <name evidence="1" type="ORF">MNBD_BACTEROID07-2015</name>
</gene>
<keyword evidence="1" id="KW-0489">Methyltransferase</keyword>
<dbReference type="AlphaFoldDB" id="A0A3B0UE23"/>
<dbReference type="GO" id="GO:0032259">
    <property type="term" value="P:methylation"/>
    <property type="evidence" value="ECO:0007669"/>
    <property type="project" value="UniProtKB-KW"/>
</dbReference>
<dbReference type="CDD" id="cd02440">
    <property type="entry name" value="AdoMet_MTases"/>
    <property type="match status" value="1"/>
</dbReference>
<accession>A0A3B0UE23</accession>
<organism evidence="1">
    <name type="scientific">hydrothermal vent metagenome</name>
    <dbReference type="NCBI Taxonomy" id="652676"/>
    <lineage>
        <taxon>unclassified sequences</taxon>
        <taxon>metagenomes</taxon>
        <taxon>ecological metagenomes</taxon>
    </lineage>
</organism>
<dbReference type="EMBL" id="UOET01000288">
    <property type="protein sequence ID" value="VAW28788.1"/>
    <property type="molecule type" value="Genomic_DNA"/>
</dbReference>